<feature type="transmembrane region" description="Helical" evidence="7">
    <location>
        <begin position="136"/>
        <end position="155"/>
    </location>
</feature>
<keyword evidence="10" id="KW-1185">Reference proteome</keyword>
<dbReference type="PANTHER" id="PTHR33048">
    <property type="entry name" value="PTH11-LIKE INTEGRAL MEMBRANE PROTEIN (AFU_ORTHOLOGUE AFUA_5G11245)"/>
    <property type="match status" value="1"/>
</dbReference>
<organism evidence="9 10">
    <name type="scientific">Bimuria novae-zelandiae CBS 107.79</name>
    <dbReference type="NCBI Taxonomy" id="1447943"/>
    <lineage>
        <taxon>Eukaryota</taxon>
        <taxon>Fungi</taxon>
        <taxon>Dikarya</taxon>
        <taxon>Ascomycota</taxon>
        <taxon>Pezizomycotina</taxon>
        <taxon>Dothideomycetes</taxon>
        <taxon>Pleosporomycetidae</taxon>
        <taxon>Pleosporales</taxon>
        <taxon>Massarineae</taxon>
        <taxon>Didymosphaeriaceae</taxon>
        <taxon>Bimuria</taxon>
    </lineage>
</organism>
<keyword evidence="2 7" id="KW-0812">Transmembrane</keyword>
<dbReference type="EMBL" id="ML976670">
    <property type="protein sequence ID" value="KAF1975415.1"/>
    <property type="molecule type" value="Genomic_DNA"/>
</dbReference>
<evidence type="ECO:0000256" key="1">
    <source>
        <dbReference type="ARBA" id="ARBA00004141"/>
    </source>
</evidence>
<comment type="subcellular location">
    <subcellularLocation>
        <location evidence="1">Membrane</location>
        <topology evidence="1">Multi-pass membrane protein</topology>
    </subcellularLocation>
</comment>
<evidence type="ECO:0000256" key="4">
    <source>
        <dbReference type="ARBA" id="ARBA00023136"/>
    </source>
</evidence>
<gene>
    <name evidence="9" type="ORF">BU23DRAFT_458162</name>
</gene>
<reference evidence="9" key="1">
    <citation type="journal article" date="2020" name="Stud. Mycol.">
        <title>101 Dothideomycetes genomes: a test case for predicting lifestyles and emergence of pathogens.</title>
        <authorList>
            <person name="Haridas S."/>
            <person name="Albert R."/>
            <person name="Binder M."/>
            <person name="Bloem J."/>
            <person name="Labutti K."/>
            <person name="Salamov A."/>
            <person name="Andreopoulos B."/>
            <person name="Baker S."/>
            <person name="Barry K."/>
            <person name="Bills G."/>
            <person name="Bluhm B."/>
            <person name="Cannon C."/>
            <person name="Castanera R."/>
            <person name="Culley D."/>
            <person name="Daum C."/>
            <person name="Ezra D."/>
            <person name="Gonzalez J."/>
            <person name="Henrissat B."/>
            <person name="Kuo A."/>
            <person name="Liang C."/>
            <person name="Lipzen A."/>
            <person name="Lutzoni F."/>
            <person name="Magnuson J."/>
            <person name="Mondo S."/>
            <person name="Nolan M."/>
            <person name="Ohm R."/>
            <person name="Pangilinan J."/>
            <person name="Park H.-J."/>
            <person name="Ramirez L."/>
            <person name="Alfaro M."/>
            <person name="Sun H."/>
            <person name="Tritt A."/>
            <person name="Yoshinaga Y."/>
            <person name="Zwiers L.-H."/>
            <person name="Turgeon B."/>
            <person name="Goodwin S."/>
            <person name="Spatafora J."/>
            <person name="Crous P."/>
            <person name="Grigoriev I."/>
        </authorList>
    </citation>
    <scope>NUCLEOTIDE SEQUENCE</scope>
    <source>
        <strain evidence="9">CBS 107.79</strain>
    </source>
</reference>
<evidence type="ECO:0000256" key="3">
    <source>
        <dbReference type="ARBA" id="ARBA00022989"/>
    </source>
</evidence>
<dbReference type="AlphaFoldDB" id="A0A6A5VEA5"/>
<dbReference type="OrthoDB" id="5429740at2759"/>
<dbReference type="Proteomes" id="UP000800036">
    <property type="component" value="Unassembled WGS sequence"/>
</dbReference>
<feature type="compositionally biased region" description="Basic residues" evidence="6">
    <location>
        <begin position="306"/>
        <end position="316"/>
    </location>
</feature>
<evidence type="ECO:0000313" key="9">
    <source>
        <dbReference type="EMBL" id="KAF1975415.1"/>
    </source>
</evidence>
<keyword evidence="4 7" id="KW-0472">Membrane</keyword>
<dbReference type="InterPro" id="IPR052337">
    <property type="entry name" value="SAT4-like"/>
</dbReference>
<dbReference type="InterPro" id="IPR049326">
    <property type="entry name" value="Rhodopsin_dom_fungi"/>
</dbReference>
<feature type="transmembrane region" description="Helical" evidence="7">
    <location>
        <begin position="34"/>
        <end position="54"/>
    </location>
</feature>
<dbReference type="PANTHER" id="PTHR33048:SF129">
    <property type="entry name" value="INTEGRAL MEMBRANE PROTEIN-RELATED"/>
    <property type="match status" value="1"/>
</dbReference>
<evidence type="ECO:0000256" key="5">
    <source>
        <dbReference type="ARBA" id="ARBA00038359"/>
    </source>
</evidence>
<evidence type="ECO:0000256" key="6">
    <source>
        <dbReference type="SAM" id="MobiDB-lite"/>
    </source>
</evidence>
<dbReference type="GO" id="GO:0016020">
    <property type="term" value="C:membrane"/>
    <property type="evidence" value="ECO:0007669"/>
    <property type="project" value="UniProtKB-SubCell"/>
</dbReference>
<evidence type="ECO:0000256" key="2">
    <source>
        <dbReference type="ARBA" id="ARBA00022692"/>
    </source>
</evidence>
<feature type="transmembrane region" description="Helical" evidence="7">
    <location>
        <begin position="105"/>
        <end position="124"/>
    </location>
</feature>
<evidence type="ECO:0000259" key="8">
    <source>
        <dbReference type="Pfam" id="PF20684"/>
    </source>
</evidence>
<feature type="compositionally biased region" description="Polar residues" evidence="6">
    <location>
        <begin position="289"/>
        <end position="298"/>
    </location>
</feature>
<comment type="similarity">
    <text evidence="5">Belongs to the SAT4 family.</text>
</comment>
<evidence type="ECO:0000256" key="7">
    <source>
        <dbReference type="SAM" id="Phobius"/>
    </source>
</evidence>
<feature type="transmembrane region" description="Helical" evidence="7">
    <location>
        <begin position="66"/>
        <end position="85"/>
    </location>
</feature>
<proteinExistence type="inferred from homology"/>
<dbReference type="Pfam" id="PF20684">
    <property type="entry name" value="Fung_rhodopsin"/>
    <property type="match status" value="1"/>
</dbReference>
<protein>
    <recommendedName>
        <fullName evidence="8">Rhodopsin domain-containing protein</fullName>
    </recommendedName>
</protein>
<feature type="domain" description="Rhodopsin" evidence="8">
    <location>
        <begin position="51"/>
        <end position="278"/>
    </location>
</feature>
<keyword evidence="3 7" id="KW-1133">Transmembrane helix</keyword>
<evidence type="ECO:0000313" key="10">
    <source>
        <dbReference type="Proteomes" id="UP000800036"/>
    </source>
</evidence>
<feature type="region of interest" description="Disordered" evidence="6">
    <location>
        <begin position="289"/>
        <end position="321"/>
    </location>
</feature>
<sequence>MVIIAPSQLNPNASEPFGLPRPENYRFETHGPSLSVGEGFSIFLILSFTSVRLWKRPYKTRKFGLDDWMIIPGAIGAVIYLSLSMISHTKGCLGKHIYDCTYNEISIWVFYFSVFSVKLSIAILNRRITGLASERWMRTHYIFIGLFVILLPPNVCLEAFQCTPPPVRYSLIYISQMEDPRRIKRLNPYAISLSGRLMHIITDVALLCVPIMSRSKRLTFCSCWSRMSTIASIVRTCIISNNLVDVTCQLADVSAWNYIDITFGIVVASLPALNTLLHAAISRLKTHVSNHSTGTSMPRITDHSSRRGNSKGHSAHRTPSVAIQMEVRPSTVDTKELSLGYLSNPKPGQSLDDFLLREDALSHFETGSQETLHRK</sequence>
<accession>A0A6A5VEA5</accession>
<name>A0A6A5VEA5_9PLEO</name>